<dbReference type="EC" id="2.3.1.1" evidence="10"/>
<evidence type="ECO:0000256" key="10">
    <source>
        <dbReference type="HAMAP-Rule" id="MF_01106"/>
    </source>
</evidence>
<feature type="binding site" evidence="10">
    <location>
        <position position="167"/>
    </location>
    <ligand>
        <name>substrate</name>
    </ligand>
</feature>
<dbReference type="NCBIfam" id="NF003802">
    <property type="entry name" value="PRK05388.1"/>
    <property type="match status" value="1"/>
</dbReference>
<evidence type="ECO:0000256" key="4">
    <source>
        <dbReference type="ARBA" id="ARBA00022605"/>
    </source>
</evidence>
<keyword evidence="4 10" id="KW-0028">Amino-acid biosynthesis</keyword>
<dbReference type="GO" id="GO:0006592">
    <property type="term" value="P:ornithine biosynthetic process"/>
    <property type="evidence" value="ECO:0007669"/>
    <property type="project" value="TreeGrafter"/>
</dbReference>
<dbReference type="PANTHER" id="PTHR23100">
    <property type="entry name" value="ARGININE BIOSYNTHESIS BIFUNCTIONAL PROTEIN ARGJ"/>
    <property type="match status" value="1"/>
</dbReference>
<keyword evidence="5 10" id="KW-0808">Transferase</keyword>
<evidence type="ECO:0000256" key="7">
    <source>
        <dbReference type="ARBA" id="ARBA00023268"/>
    </source>
</evidence>
<dbReference type="EMBL" id="BMHY01000013">
    <property type="protein sequence ID" value="GGG84597.1"/>
    <property type="molecule type" value="Genomic_DNA"/>
</dbReference>
<comment type="pathway">
    <text evidence="10">Amino-acid biosynthesis; L-arginine biosynthesis; L-ornithine and N-acetyl-L-glutamate from L-glutamate and N(2)-acetyl-L-ornithine (cyclic): step 1/1.</text>
</comment>
<feature type="active site" description="Nucleophile" evidence="10">
    <location>
        <position position="204"/>
    </location>
</feature>
<feature type="binding site" evidence="10">
    <location>
        <position position="290"/>
    </location>
    <ligand>
        <name>substrate</name>
    </ligand>
</feature>
<gene>
    <name evidence="10 11" type="primary">argJ</name>
    <name evidence="11" type="ORF">GCM10010918_48070</name>
</gene>
<comment type="caution">
    <text evidence="11">The sequence shown here is derived from an EMBL/GenBank/DDBJ whole genome shotgun (WGS) entry which is preliminary data.</text>
</comment>
<dbReference type="GO" id="GO:0004042">
    <property type="term" value="F:L-glutamate N-acetyltransferase activity"/>
    <property type="evidence" value="ECO:0007669"/>
    <property type="project" value="UniProtKB-UniRule"/>
</dbReference>
<evidence type="ECO:0000313" key="11">
    <source>
        <dbReference type="EMBL" id="GGG84597.1"/>
    </source>
</evidence>
<comment type="subunit">
    <text evidence="2 10">Heterotetramer of two alpha and two beta chains.</text>
</comment>
<dbReference type="GO" id="GO:0006526">
    <property type="term" value="P:L-arginine biosynthetic process"/>
    <property type="evidence" value="ECO:0007669"/>
    <property type="project" value="UniProtKB-UniRule"/>
</dbReference>
<keyword evidence="7 10" id="KW-0511">Multifunctional enzyme</keyword>
<evidence type="ECO:0000256" key="3">
    <source>
        <dbReference type="ARBA" id="ARBA00022571"/>
    </source>
</evidence>
<name>A0A917M8R9_9BACL</name>
<comment type="catalytic activity">
    <reaction evidence="10">
        <text>L-glutamate + acetyl-CoA = N-acetyl-L-glutamate + CoA + H(+)</text>
        <dbReference type="Rhea" id="RHEA:24292"/>
        <dbReference type="ChEBI" id="CHEBI:15378"/>
        <dbReference type="ChEBI" id="CHEBI:29985"/>
        <dbReference type="ChEBI" id="CHEBI:44337"/>
        <dbReference type="ChEBI" id="CHEBI:57287"/>
        <dbReference type="ChEBI" id="CHEBI:57288"/>
        <dbReference type="EC" id="2.3.1.1"/>
    </reaction>
</comment>
<dbReference type="RefSeq" id="WP_188892231.1">
    <property type="nucleotide sequence ID" value="NZ_BMHY01000013.1"/>
</dbReference>
<dbReference type="EC" id="2.3.1.35" evidence="10"/>
<dbReference type="FunFam" id="3.60.70.12:FF:000001">
    <property type="entry name" value="Arginine biosynthesis bifunctional protein ArgJ, chloroplastic"/>
    <property type="match status" value="1"/>
</dbReference>
<evidence type="ECO:0000256" key="8">
    <source>
        <dbReference type="ARBA" id="ARBA00023315"/>
    </source>
</evidence>
<dbReference type="Gene3D" id="3.60.70.12">
    <property type="entry name" value="L-amino peptidase D-ALA esterase/amidase"/>
    <property type="match status" value="1"/>
</dbReference>
<keyword evidence="10" id="KW-0963">Cytoplasm</keyword>
<reference evidence="11 12" key="1">
    <citation type="journal article" date="2014" name="Int. J. Syst. Evol. Microbiol.">
        <title>Complete genome sequence of Corynebacterium casei LMG S-19264T (=DSM 44701T), isolated from a smear-ripened cheese.</title>
        <authorList>
            <consortium name="US DOE Joint Genome Institute (JGI-PGF)"/>
            <person name="Walter F."/>
            <person name="Albersmeier A."/>
            <person name="Kalinowski J."/>
            <person name="Ruckert C."/>
        </authorList>
    </citation>
    <scope>NUCLEOTIDE SEQUENCE [LARGE SCALE GENOMIC DNA]</scope>
    <source>
        <strain evidence="11 12">CGMCC 1.15286</strain>
    </source>
</reference>
<comment type="function">
    <text evidence="10">Catalyzes two activities which are involved in the cyclic version of arginine biosynthesis: the synthesis of N-acetylglutamate from glutamate and acetyl-CoA as the acetyl donor, and of ornithine by transacetylation between N(2)-acetylornithine and glutamate.</text>
</comment>
<dbReference type="AlphaFoldDB" id="A0A917M8R9"/>
<keyword evidence="6 10" id="KW-0068">Autocatalytic cleavage</keyword>
<accession>A0A917M8R9</accession>
<dbReference type="Gene3D" id="3.10.20.340">
    <property type="entry name" value="ArgJ beta chain, C-terminal domain"/>
    <property type="match status" value="1"/>
</dbReference>
<comment type="subcellular location">
    <subcellularLocation>
        <location evidence="10">Cytoplasm</location>
    </subcellularLocation>
</comment>
<dbReference type="NCBIfam" id="TIGR00120">
    <property type="entry name" value="ArgJ"/>
    <property type="match status" value="1"/>
</dbReference>
<proteinExistence type="inferred from homology"/>
<feature type="site" description="Cleavage; by autolysis" evidence="10">
    <location>
        <begin position="203"/>
        <end position="204"/>
    </location>
</feature>
<dbReference type="SUPFAM" id="SSF56266">
    <property type="entry name" value="DmpA/ArgJ-like"/>
    <property type="match status" value="1"/>
</dbReference>
<dbReference type="PANTHER" id="PTHR23100:SF0">
    <property type="entry name" value="ARGININE BIOSYNTHESIS BIFUNCTIONAL PROTEIN ARGJ, MITOCHONDRIAL"/>
    <property type="match status" value="1"/>
</dbReference>
<evidence type="ECO:0000256" key="6">
    <source>
        <dbReference type="ARBA" id="ARBA00022813"/>
    </source>
</evidence>
<dbReference type="InterPro" id="IPR002813">
    <property type="entry name" value="Arg_biosynth_ArgJ"/>
</dbReference>
<comment type="catalytic activity">
    <reaction evidence="9 10">
        <text>N(2)-acetyl-L-ornithine + L-glutamate = N-acetyl-L-glutamate + L-ornithine</text>
        <dbReference type="Rhea" id="RHEA:15349"/>
        <dbReference type="ChEBI" id="CHEBI:29985"/>
        <dbReference type="ChEBI" id="CHEBI:44337"/>
        <dbReference type="ChEBI" id="CHEBI:46911"/>
        <dbReference type="ChEBI" id="CHEBI:57805"/>
        <dbReference type="EC" id="2.3.1.35"/>
    </reaction>
</comment>
<comment type="pathway">
    <text evidence="10">Amino-acid biosynthesis; L-arginine biosynthesis; N(2)-acetyl-L-ornithine from L-glutamate: step 1/4.</text>
</comment>
<dbReference type="Pfam" id="PF01960">
    <property type="entry name" value="ArgJ"/>
    <property type="match status" value="1"/>
</dbReference>
<evidence type="ECO:0000256" key="2">
    <source>
        <dbReference type="ARBA" id="ARBA00011475"/>
    </source>
</evidence>
<evidence type="ECO:0000256" key="9">
    <source>
        <dbReference type="ARBA" id="ARBA00049439"/>
    </source>
</evidence>
<feature type="site" description="Involved in the stabilization of negative charge on the oxyanion by the formation of the oxyanion hole" evidence="10">
    <location>
        <position position="129"/>
    </location>
</feature>
<feature type="binding site" evidence="10">
    <location>
        <position position="204"/>
    </location>
    <ligand>
        <name>substrate</name>
    </ligand>
</feature>
<dbReference type="InterPro" id="IPR042195">
    <property type="entry name" value="ArgJ_beta_C"/>
</dbReference>
<evidence type="ECO:0000256" key="5">
    <source>
        <dbReference type="ARBA" id="ARBA00022679"/>
    </source>
</evidence>
<feature type="chain" id="PRO_5038196005" description="Arginine biosynthesis bifunctional protein ArgJ beta chain" evidence="10">
    <location>
        <begin position="204"/>
        <end position="417"/>
    </location>
</feature>
<dbReference type="Proteomes" id="UP000600247">
    <property type="component" value="Unassembled WGS sequence"/>
</dbReference>
<keyword evidence="8 10" id="KW-0012">Acyltransferase</keyword>
<feature type="site" description="Involved in the stabilization of negative charge on the oxyanion by the formation of the oxyanion hole" evidence="10">
    <location>
        <position position="128"/>
    </location>
</feature>
<feature type="binding site" evidence="10">
    <location>
        <position position="193"/>
    </location>
    <ligand>
        <name>substrate</name>
    </ligand>
</feature>
<dbReference type="CDD" id="cd02152">
    <property type="entry name" value="OAT"/>
    <property type="match status" value="1"/>
</dbReference>
<dbReference type="HAMAP" id="MF_01106">
    <property type="entry name" value="ArgJ"/>
    <property type="match status" value="1"/>
</dbReference>
<sequence length="417" mass="43456">MGLEQGSNATAATFKVVAEGSITTPKGFTAGGLHCGLKKSTRHDLGAIVCEVPAAAAGVYTTNVFQAAPLKVTRESIGSDGKLRAVLVNSGNANAVTGKQGEADAYEMRSRFAEQIGVEADQVAVASTGVIGELLKMDKVRGGIDALPAKLAADRTGSDDFCQAILTTDLVQKMVCVSVEIDGKLVHVAGASKGSGMIHPNMATMLGFVTTDAVIDSEPLHQLLRGVTDLTFNMITVDGDTSTNDMLVAMASGLAGHTELTPEHQGWTDFAAAVRYVCEVLAKAIARDGEGATKLVEVQVNGAVSDESARAIAKTIIGSSLVKSAVFGADANWGRIIAAAGRAGEPVNPETVDVSLGSILTLEQSRPVAFDEDVALEYLKGDTVLIKVDLHLENGSATAWGCDLTYDYVRINAAYRT</sequence>
<feature type="binding site" evidence="10">
    <location>
        <position position="417"/>
    </location>
    <ligand>
        <name>substrate</name>
    </ligand>
</feature>
<dbReference type="GO" id="GO:0005737">
    <property type="term" value="C:cytoplasm"/>
    <property type="evidence" value="ECO:0007669"/>
    <property type="project" value="UniProtKB-SubCell"/>
</dbReference>
<comment type="similarity">
    <text evidence="1 10">Belongs to the ArgJ family.</text>
</comment>
<feature type="binding site" evidence="10">
    <location>
        <position position="412"/>
    </location>
    <ligand>
        <name>substrate</name>
    </ligand>
</feature>
<keyword evidence="3 10" id="KW-0055">Arginine biosynthesis</keyword>
<protein>
    <recommendedName>
        <fullName evidence="10">Arginine biosynthesis bifunctional protein ArgJ</fullName>
    </recommendedName>
    <domain>
        <recommendedName>
            <fullName evidence="10">Glutamate N-acetyltransferase</fullName>
            <ecNumber evidence="10">2.3.1.35</ecNumber>
        </recommendedName>
        <alternativeName>
            <fullName evidence="10">Ornithine acetyltransferase</fullName>
            <shortName evidence="10">OATase</shortName>
        </alternativeName>
        <alternativeName>
            <fullName evidence="10">Ornithine transacetylase</fullName>
        </alternativeName>
    </domain>
    <domain>
        <recommendedName>
            <fullName evidence="10">Amino-acid acetyltransferase</fullName>
            <ecNumber evidence="10">2.3.1.1</ecNumber>
        </recommendedName>
        <alternativeName>
            <fullName evidence="10">N-acetylglutamate synthase</fullName>
            <shortName evidence="10">AGSase</shortName>
        </alternativeName>
    </domain>
    <component>
        <recommendedName>
            <fullName evidence="10">Arginine biosynthesis bifunctional protein ArgJ alpha chain</fullName>
        </recommendedName>
    </component>
    <component>
        <recommendedName>
            <fullName evidence="10">Arginine biosynthesis bifunctional protein ArgJ beta chain</fullName>
        </recommendedName>
    </component>
</protein>
<organism evidence="11 12">
    <name type="scientific">Paenibacillus radicis</name>
    <name type="common">ex Gao et al. 2016</name>
    <dbReference type="NCBI Taxonomy" id="1737354"/>
    <lineage>
        <taxon>Bacteria</taxon>
        <taxon>Bacillati</taxon>
        <taxon>Bacillota</taxon>
        <taxon>Bacilli</taxon>
        <taxon>Bacillales</taxon>
        <taxon>Paenibacillaceae</taxon>
        <taxon>Paenibacillus</taxon>
    </lineage>
</organism>
<dbReference type="FunFam" id="3.10.20.340:FF:000001">
    <property type="entry name" value="Arginine biosynthesis bifunctional protein ArgJ, chloroplastic"/>
    <property type="match status" value="1"/>
</dbReference>
<feature type="chain" id="PRO_5038196006" description="Arginine biosynthesis bifunctional protein ArgJ alpha chain" evidence="10">
    <location>
        <begin position="1"/>
        <end position="203"/>
    </location>
</feature>
<dbReference type="GO" id="GO:0004358">
    <property type="term" value="F:L-glutamate N-acetyltransferase activity, acting on acetyl-L-ornithine as donor"/>
    <property type="evidence" value="ECO:0007669"/>
    <property type="project" value="UniProtKB-UniRule"/>
</dbReference>
<keyword evidence="12" id="KW-1185">Reference proteome</keyword>
<dbReference type="InterPro" id="IPR016117">
    <property type="entry name" value="ArgJ-like_dom_sf"/>
</dbReference>
<evidence type="ECO:0000256" key="1">
    <source>
        <dbReference type="ARBA" id="ARBA00006774"/>
    </source>
</evidence>
<evidence type="ECO:0000313" key="12">
    <source>
        <dbReference type="Proteomes" id="UP000600247"/>
    </source>
</evidence>